<protein>
    <submittedName>
        <fullName evidence="2">Uncharacterized protein</fullName>
    </submittedName>
</protein>
<evidence type="ECO:0000313" key="2">
    <source>
        <dbReference type="EMBL" id="KNC82860.1"/>
    </source>
</evidence>
<reference evidence="2 3" key="1">
    <citation type="submission" date="2011-02" db="EMBL/GenBank/DDBJ databases">
        <title>The Genome Sequence of Sphaeroforma arctica JP610.</title>
        <authorList>
            <consortium name="The Broad Institute Genome Sequencing Platform"/>
            <person name="Russ C."/>
            <person name="Cuomo C."/>
            <person name="Young S.K."/>
            <person name="Zeng Q."/>
            <person name="Gargeya S."/>
            <person name="Alvarado L."/>
            <person name="Berlin A."/>
            <person name="Chapman S.B."/>
            <person name="Chen Z."/>
            <person name="Freedman E."/>
            <person name="Gellesch M."/>
            <person name="Goldberg J."/>
            <person name="Griggs A."/>
            <person name="Gujja S."/>
            <person name="Heilman E."/>
            <person name="Heiman D."/>
            <person name="Howarth C."/>
            <person name="Mehta T."/>
            <person name="Neiman D."/>
            <person name="Pearson M."/>
            <person name="Roberts A."/>
            <person name="Saif S."/>
            <person name="Shea T."/>
            <person name="Shenoy N."/>
            <person name="Sisk P."/>
            <person name="Stolte C."/>
            <person name="Sykes S."/>
            <person name="White J."/>
            <person name="Yandava C."/>
            <person name="Burger G."/>
            <person name="Gray M.W."/>
            <person name="Holland P.W.H."/>
            <person name="King N."/>
            <person name="Lang F.B.F."/>
            <person name="Roger A.J."/>
            <person name="Ruiz-Trillo I."/>
            <person name="Haas B."/>
            <person name="Nusbaum C."/>
            <person name="Birren B."/>
        </authorList>
    </citation>
    <scope>NUCLEOTIDE SEQUENCE [LARGE SCALE GENOMIC DNA]</scope>
    <source>
        <strain evidence="2 3">JP610</strain>
    </source>
</reference>
<feature type="region of interest" description="Disordered" evidence="1">
    <location>
        <begin position="45"/>
        <end position="67"/>
    </location>
</feature>
<evidence type="ECO:0000256" key="1">
    <source>
        <dbReference type="SAM" id="MobiDB-lite"/>
    </source>
</evidence>
<organism evidence="2 3">
    <name type="scientific">Sphaeroforma arctica JP610</name>
    <dbReference type="NCBI Taxonomy" id="667725"/>
    <lineage>
        <taxon>Eukaryota</taxon>
        <taxon>Ichthyosporea</taxon>
        <taxon>Ichthyophonida</taxon>
        <taxon>Sphaeroforma</taxon>
    </lineage>
</organism>
<gene>
    <name evidence="2" type="ORF">SARC_04860</name>
</gene>
<dbReference type="AlphaFoldDB" id="A0A0L0G188"/>
<dbReference type="GeneID" id="25905364"/>
<dbReference type="EMBL" id="KQ241885">
    <property type="protein sequence ID" value="KNC82860.1"/>
    <property type="molecule type" value="Genomic_DNA"/>
</dbReference>
<accession>A0A0L0G188</accession>
<name>A0A0L0G188_9EUKA</name>
<evidence type="ECO:0000313" key="3">
    <source>
        <dbReference type="Proteomes" id="UP000054560"/>
    </source>
</evidence>
<dbReference type="RefSeq" id="XP_014156762.1">
    <property type="nucleotide sequence ID" value="XM_014301287.1"/>
</dbReference>
<proteinExistence type="predicted"/>
<sequence>MPKNNGKGNAQKDNDEPYLLRFDLDRPIVPWAKIKELVRSIEDKNAQVDEETNLTDEQKVERAAQRA</sequence>
<feature type="compositionally biased region" description="Basic and acidic residues" evidence="1">
    <location>
        <begin position="56"/>
        <end position="67"/>
    </location>
</feature>
<dbReference type="Proteomes" id="UP000054560">
    <property type="component" value="Unassembled WGS sequence"/>
</dbReference>
<keyword evidence="3" id="KW-1185">Reference proteome</keyword>